<dbReference type="InterPro" id="IPR001906">
    <property type="entry name" value="Terpene_synth_N"/>
</dbReference>
<comment type="cofactor">
    <cofactor evidence="1">
        <name>Mg(2+)</name>
        <dbReference type="ChEBI" id="CHEBI:18420"/>
    </cofactor>
</comment>
<gene>
    <name evidence="7" type="ORF">LUZ62_089286</name>
</gene>
<keyword evidence="3" id="KW-0460">Magnesium</keyword>
<evidence type="ECO:0000256" key="1">
    <source>
        <dbReference type="ARBA" id="ARBA00001946"/>
    </source>
</evidence>
<evidence type="ECO:0000256" key="4">
    <source>
        <dbReference type="ARBA" id="ARBA00023239"/>
    </source>
</evidence>
<evidence type="ECO:0000256" key="2">
    <source>
        <dbReference type="ARBA" id="ARBA00022723"/>
    </source>
</evidence>
<sequence>MPIFSNCPSSSSVLLCKSWGTSICSHRKLRASRKPSVQGSLRGTLPGVQSLKDRESSELRMTDSIEKIKRQLKDVCTRTSPYDTAWVAMVPDPSSHQNPCFHQCIDWILQSQHENGSWGNFSLCSSFIKDTLTSTLACVLALKRWSYGEDHIKKGVHYIVSNIGSVFDEQLTSPIGFNIIFPGMLQLATEVGLILPLGETAIGEIISLQNLELQRNSTNKSRGRKEYMAYIAEGLGPLGSSQDLNEIMEFQRANGSVLNSPSTTAFVVTQYHDDRAFDYLSSLLLQVGSSVPATYPMEIHSHLCMVDALQNIGIARYFSDEIKRILDRAYRSWLERDEQIISDMATCGMAFRLLRMNGYDISSDLLTKFVDANSFHDSMQGYLGDMRPVIEIYKASQTRLFPNEEVLNKINSWSSILLKEETSMGPNSQEVKFALQFPFFADLDRLEHKRSIERFNFGKIQMLKVSHMSCSVNEEILKLAVEDFNNCQSIYQEELKGLNSWVKQCKLDQLQFARQKLTYCYLSAAATIYSPDLSDARISYSKNGVLTTVVDDFFDVGGSIEELENLIALFEKWDGKCEKEFYSEHVQIIYMAIHGNINELATKAFAIQNRDITDHLVEIWLNLLRSMMVESRWQRNKSIPTVEEYLTNGTVSFALGPVILPALYFVGPEISKEVITHEEYHRLFRLASMCGRLLNDLRGFEREGKEGKLNSVSIRIANSGSTLSIKEAENDVNKSLENIRTELLQLVLKEGTAVPKPCKELFWKTSKILHLFYMNTDGFSSPKEMMSAVNAVIHDSLSILGKTGIQKFQILQ</sequence>
<dbReference type="InterPro" id="IPR050148">
    <property type="entry name" value="Terpene_synthase-like"/>
</dbReference>
<reference evidence="7" key="1">
    <citation type="submission" date="2022-08" db="EMBL/GenBank/DDBJ databases">
        <authorList>
            <person name="Marques A."/>
        </authorList>
    </citation>
    <scope>NUCLEOTIDE SEQUENCE</scope>
    <source>
        <strain evidence="7">RhyPub2mFocal</strain>
        <tissue evidence="7">Leaves</tissue>
    </source>
</reference>
<dbReference type="Gene3D" id="1.50.10.130">
    <property type="entry name" value="Terpene synthase, N-terminal domain"/>
    <property type="match status" value="1"/>
</dbReference>
<dbReference type="FunFam" id="1.50.10.130:FF:000002">
    <property type="entry name" value="Ent-copalyl diphosphate synthase, chloroplastic"/>
    <property type="match status" value="1"/>
</dbReference>
<feature type="domain" description="Terpene synthase metal-binding" evidence="6">
    <location>
        <begin position="503"/>
        <end position="740"/>
    </location>
</feature>
<dbReference type="CDD" id="cd00684">
    <property type="entry name" value="Terpene_cyclase_plant_C1"/>
    <property type="match status" value="1"/>
</dbReference>
<dbReference type="Pfam" id="PF03936">
    <property type="entry name" value="Terpene_synth_C"/>
    <property type="match status" value="1"/>
</dbReference>
<evidence type="ECO:0000259" key="5">
    <source>
        <dbReference type="Pfam" id="PF01397"/>
    </source>
</evidence>
<dbReference type="FunFam" id="1.10.600.10:FF:000005">
    <property type="entry name" value="Ent-kaur-16-ene synthase, chloroplastic"/>
    <property type="match status" value="1"/>
</dbReference>
<dbReference type="FunFam" id="1.50.10.160:FF:000002">
    <property type="entry name" value="cis-abienol synthase, chloroplastic"/>
    <property type="match status" value="1"/>
</dbReference>
<dbReference type="InterPro" id="IPR008930">
    <property type="entry name" value="Terpenoid_cyclase/PrenylTrfase"/>
</dbReference>
<feature type="domain" description="Terpene synthase N-terminal" evidence="5">
    <location>
        <begin position="245"/>
        <end position="434"/>
    </location>
</feature>
<proteinExistence type="predicted"/>
<evidence type="ECO:0000313" key="7">
    <source>
        <dbReference type="EMBL" id="KAJ4754881.1"/>
    </source>
</evidence>
<dbReference type="Gene3D" id="1.10.600.10">
    <property type="entry name" value="Farnesyl Diphosphate Synthase"/>
    <property type="match status" value="1"/>
</dbReference>
<dbReference type="SFLD" id="SFLDG01014">
    <property type="entry name" value="Terpene_Cyclase_Like_1_N-term"/>
    <property type="match status" value="1"/>
</dbReference>
<evidence type="ECO:0000313" key="8">
    <source>
        <dbReference type="Proteomes" id="UP001140206"/>
    </source>
</evidence>
<accession>A0AAV8CHJ9</accession>
<dbReference type="SUPFAM" id="SSF48576">
    <property type="entry name" value="Terpenoid synthases"/>
    <property type="match status" value="1"/>
</dbReference>
<dbReference type="EMBL" id="JAMFTS010000005">
    <property type="protein sequence ID" value="KAJ4754881.1"/>
    <property type="molecule type" value="Genomic_DNA"/>
</dbReference>
<dbReference type="Gene3D" id="1.50.10.160">
    <property type="match status" value="1"/>
</dbReference>
<dbReference type="InterPro" id="IPR036965">
    <property type="entry name" value="Terpene_synth_N_sf"/>
</dbReference>
<dbReference type="AlphaFoldDB" id="A0AAV8CHJ9"/>
<dbReference type="InterPro" id="IPR008949">
    <property type="entry name" value="Isoprenoid_synthase_dom_sf"/>
</dbReference>
<dbReference type="GO" id="GO:0010333">
    <property type="term" value="F:terpene synthase activity"/>
    <property type="evidence" value="ECO:0007669"/>
    <property type="project" value="InterPro"/>
</dbReference>
<dbReference type="Pfam" id="PF01397">
    <property type="entry name" value="Terpene_synth"/>
    <property type="match status" value="1"/>
</dbReference>
<dbReference type="PANTHER" id="PTHR31739:SF3">
    <property type="entry name" value="ENT-KAUR-16-ENE SYNTHASE, CHLOROPLASTIC"/>
    <property type="match status" value="1"/>
</dbReference>
<dbReference type="Proteomes" id="UP001140206">
    <property type="component" value="Chromosome 5"/>
</dbReference>
<keyword evidence="2" id="KW-0479">Metal-binding</keyword>
<evidence type="ECO:0000259" key="6">
    <source>
        <dbReference type="Pfam" id="PF03936"/>
    </source>
</evidence>
<dbReference type="GO" id="GO:0016102">
    <property type="term" value="P:diterpenoid biosynthetic process"/>
    <property type="evidence" value="ECO:0007669"/>
    <property type="project" value="InterPro"/>
</dbReference>
<keyword evidence="4" id="KW-0456">Lyase</keyword>
<keyword evidence="8" id="KW-1185">Reference proteome</keyword>
<protein>
    <submittedName>
        <fullName evidence="7">Ent-kaurene synthase</fullName>
    </submittedName>
</protein>
<name>A0AAV8CHJ9_9POAL</name>
<comment type="caution">
    <text evidence="7">The sequence shown here is derived from an EMBL/GenBank/DDBJ whole genome shotgun (WGS) entry which is preliminary data.</text>
</comment>
<dbReference type="GO" id="GO:0000287">
    <property type="term" value="F:magnesium ion binding"/>
    <property type="evidence" value="ECO:0007669"/>
    <property type="project" value="InterPro"/>
</dbReference>
<evidence type="ECO:0000256" key="3">
    <source>
        <dbReference type="ARBA" id="ARBA00022842"/>
    </source>
</evidence>
<dbReference type="SUPFAM" id="SSF48239">
    <property type="entry name" value="Terpenoid cyclases/Protein prenyltransferases"/>
    <property type="match status" value="2"/>
</dbReference>
<organism evidence="7 8">
    <name type="scientific">Rhynchospora pubera</name>
    <dbReference type="NCBI Taxonomy" id="906938"/>
    <lineage>
        <taxon>Eukaryota</taxon>
        <taxon>Viridiplantae</taxon>
        <taxon>Streptophyta</taxon>
        <taxon>Embryophyta</taxon>
        <taxon>Tracheophyta</taxon>
        <taxon>Spermatophyta</taxon>
        <taxon>Magnoliopsida</taxon>
        <taxon>Liliopsida</taxon>
        <taxon>Poales</taxon>
        <taxon>Cyperaceae</taxon>
        <taxon>Cyperoideae</taxon>
        <taxon>Rhynchosporeae</taxon>
        <taxon>Rhynchospora</taxon>
    </lineage>
</organism>
<dbReference type="InterPro" id="IPR005630">
    <property type="entry name" value="Terpene_synthase_metal-bd"/>
</dbReference>
<dbReference type="InterPro" id="IPR044814">
    <property type="entry name" value="Terpene_cyclase_plant_C1"/>
</dbReference>
<dbReference type="PANTHER" id="PTHR31739">
    <property type="entry name" value="ENT-COPALYL DIPHOSPHATE SYNTHASE, CHLOROPLASTIC"/>
    <property type="match status" value="1"/>
</dbReference>